<feature type="domain" description="Amine oxidase" evidence="1">
    <location>
        <begin position="112"/>
        <end position="323"/>
    </location>
</feature>
<dbReference type="EMBL" id="FOYD01000001">
    <property type="protein sequence ID" value="SFQ55869.1"/>
    <property type="molecule type" value="Genomic_DNA"/>
</dbReference>
<dbReference type="STRING" id="1002526.SAMN05216578_10124"/>
<dbReference type="InterPro" id="IPR002937">
    <property type="entry name" value="Amino_oxidase"/>
</dbReference>
<dbReference type="Gene3D" id="3.90.660.10">
    <property type="match status" value="1"/>
</dbReference>
<evidence type="ECO:0000259" key="1">
    <source>
        <dbReference type="Pfam" id="PF01593"/>
    </source>
</evidence>
<dbReference type="Pfam" id="PF01593">
    <property type="entry name" value="Amino_oxidase"/>
    <property type="match status" value="1"/>
</dbReference>
<dbReference type="SUPFAM" id="SSF51905">
    <property type="entry name" value="FAD/NAD(P)-binding domain"/>
    <property type="match status" value="1"/>
</dbReference>
<evidence type="ECO:0000313" key="3">
    <source>
        <dbReference type="Proteomes" id="UP000242815"/>
    </source>
</evidence>
<dbReference type="Proteomes" id="UP000242815">
    <property type="component" value="Unassembled WGS sequence"/>
</dbReference>
<organism evidence="2 3">
    <name type="scientific">Halopseudomonas formosensis</name>
    <dbReference type="NCBI Taxonomy" id="1002526"/>
    <lineage>
        <taxon>Bacteria</taxon>
        <taxon>Pseudomonadati</taxon>
        <taxon>Pseudomonadota</taxon>
        <taxon>Gammaproteobacteria</taxon>
        <taxon>Pseudomonadales</taxon>
        <taxon>Pseudomonadaceae</taxon>
        <taxon>Halopseudomonas</taxon>
    </lineage>
</organism>
<dbReference type="PANTHER" id="PTHR16128:SF5">
    <property type="entry name" value="FAD_NAD(P)-BINDING OXIDOREDUCTASE FAMILY PROTEIN"/>
    <property type="match status" value="1"/>
</dbReference>
<dbReference type="PRINTS" id="PR00419">
    <property type="entry name" value="ADXRDTASE"/>
</dbReference>
<dbReference type="GO" id="GO:0016491">
    <property type="term" value="F:oxidoreductase activity"/>
    <property type="evidence" value="ECO:0007669"/>
    <property type="project" value="InterPro"/>
</dbReference>
<reference evidence="2 3" key="1">
    <citation type="submission" date="2016-10" db="EMBL/GenBank/DDBJ databases">
        <authorList>
            <person name="de Groot N.N."/>
        </authorList>
    </citation>
    <scope>NUCLEOTIDE SEQUENCE [LARGE SCALE GENOMIC DNA]</scope>
    <source>
        <strain evidence="2 3">JCM 18415</strain>
    </source>
</reference>
<protein>
    <recommendedName>
        <fullName evidence="1">Amine oxidase domain-containing protein</fullName>
    </recommendedName>
</protein>
<evidence type="ECO:0000313" key="2">
    <source>
        <dbReference type="EMBL" id="SFQ55869.1"/>
    </source>
</evidence>
<dbReference type="PANTHER" id="PTHR16128">
    <property type="entry name" value="FAD/NAD(P)-BINDING OXIDOREDUCTASE FAMILY PROTEIN"/>
    <property type="match status" value="1"/>
</dbReference>
<dbReference type="InterPro" id="IPR036188">
    <property type="entry name" value="FAD/NAD-bd_sf"/>
</dbReference>
<name>A0A1I5ZH72_9GAMM</name>
<dbReference type="Gene3D" id="3.50.50.60">
    <property type="entry name" value="FAD/NAD(P)-binding domain"/>
    <property type="match status" value="1"/>
</dbReference>
<dbReference type="Pfam" id="PF13450">
    <property type="entry name" value="NAD_binding_8"/>
    <property type="match status" value="1"/>
</dbReference>
<proteinExistence type="predicted"/>
<dbReference type="AlphaFoldDB" id="A0A1I5ZH72"/>
<dbReference type="RefSeq" id="WP_090535796.1">
    <property type="nucleotide sequence ID" value="NZ_FOYD01000001.1"/>
</dbReference>
<dbReference type="OrthoDB" id="5792777at2"/>
<accession>A0A1I5ZH72</accession>
<sequence>MRITQQGIAVIGAGLAGLSAARVLTDAGLPVTLFDSQPRPGGRLGHEGPADMAAQYFTARHPAFRQATREWQNRGWIADWTPHLFLHDHEYGLRPSSDDIQRMVAVPHMAALAQQLRQAIPFEHCAVERLRRTTEGDWLVHAGNGTTHGPFDALVLAVPADVAAPLLEVAPQLQQDVARVHLRPCWSVALTFAQPLQTQVEACFVRDGPLDWLARNSSKPARGEGEVWVVQSTSSWAERHADSGAQEVIVELSQAMAEVLGQPLPEPGASQAQFWPQARPAEQLKWGALAAPRLNLYVCGDWCLGGRIENAWLSGRQAARALLDS</sequence>
<gene>
    <name evidence="2" type="ORF">SAMN05216578_10124</name>
</gene>